<reference evidence="1" key="1">
    <citation type="submission" date="2020-02" db="EMBL/GenBank/DDBJ databases">
        <authorList>
            <person name="Meier V. D."/>
        </authorList>
    </citation>
    <scope>NUCLEOTIDE SEQUENCE</scope>
    <source>
        <strain evidence="1">AVDCRST_MAG69</strain>
    </source>
</reference>
<organism evidence="1">
    <name type="scientific">uncultured Solirubrobacteraceae bacterium</name>
    <dbReference type="NCBI Taxonomy" id="1162706"/>
    <lineage>
        <taxon>Bacteria</taxon>
        <taxon>Bacillati</taxon>
        <taxon>Actinomycetota</taxon>
        <taxon>Thermoleophilia</taxon>
        <taxon>Solirubrobacterales</taxon>
        <taxon>Solirubrobacteraceae</taxon>
        <taxon>environmental samples</taxon>
    </lineage>
</organism>
<dbReference type="Gene3D" id="3.40.190.10">
    <property type="entry name" value="Periplasmic binding protein-like II"/>
    <property type="match status" value="2"/>
</dbReference>
<gene>
    <name evidence="1" type="ORF">AVDCRST_MAG69-2373</name>
</gene>
<dbReference type="EMBL" id="CADCVP010000256">
    <property type="protein sequence ID" value="CAA9509055.1"/>
    <property type="molecule type" value="Genomic_DNA"/>
</dbReference>
<sequence length="272" mass="30259">MARYRLGAVVYHPKVEQIWHEFSGWFAEQGLDLHARYYATYEEQVDDLLDGALDTAWNTNLAHVRVLERTGGTAQALAMRDTDRGWRSHLVARSDSGLSELRDLTGRRVGFGDADSPQAHIMPVHALRAEGVDPDRDFHAERLDRDLGKHGDTGGAELAQLARVRAGELDACVVSSVTLDAVGRLGDARELTTIWTSPPFHHCCFSVLDDSGEDHQRFRQLLFGMDVSDPRLCEPMELEYVNSWVAFDRTGYADLEAAVAAGPIIVGERRTS</sequence>
<protein>
    <submittedName>
        <fullName evidence="1">ABC transporter, substrate-binding protein (Cluster 12, methionine/phosphonates)</fullName>
    </submittedName>
</protein>
<dbReference type="Pfam" id="PF12974">
    <property type="entry name" value="Phosphonate-bd"/>
    <property type="match status" value="1"/>
</dbReference>
<name>A0A6J4SYF3_9ACTN</name>
<dbReference type="PANTHER" id="PTHR35841">
    <property type="entry name" value="PHOSPHONATES-BINDING PERIPLASMIC PROTEIN"/>
    <property type="match status" value="1"/>
</dbReference>
<accession>A0A6J4SYF3</accession>
<dbReference type="SUPFAM" id="SSF53850">
    <property type="entry name" value="Periplasmic binding protein-like II"/>
    <property type="match status" value="1"/>
</dbReference>
<evidence type="ECO:0000313" key="1">
    <source>
        <dbReference type="EMBL" id="CAA9509055.1"/>
    </source>
</evidence>
<dbReference type="AlphaFoldDB" id="A0A6J4SYF3"/>
<dbReference type="PANTHER" id="PTHR35841:SF1">
    <property type="entry name" value="PHOSPHONATES-BINDING PERIPLASMIC PROTEIN"/>
    <property type="match status" value="1"/>
</dbReference>
<proteinExistence type="predicted"/>